<evidence type="ECO:0000313" key="9">
    <source>
        <dbReference type="EMBL" id="AFZ59961.1"/>
    </source>
</evidence>
<evidence type="ECO:0000256" key="6">
    <source>
        <dbReference type="RuleBase" id="RU003983"/>
    </source>
</evidence>
<feature type="domain" description="Peptidase M48" evidence="8">
    <location>
        <begin position="65"/>
        <end position="210"/>
    </location>
</feature>
<dbReference type="STRING" id="272123.Anacy_4610"/>
<evidence type="ECO:0000256" key="4">
    <source>
        <dbReference type="ARBA" id="ARBA00022833"/>
    </source>
</evidence>
<evidence type="ECO:0000256" key="1">
    <source>
        <dbReference type="ARBA" id="ARBA00022670"/>
    </source>
</evidence>
<keyword evidence="3 6" id="KW-0378">Hydrolase</keyword>
<evidence type="ECO:0000256" key="3">
    <source>
        <dbReference type="ARBA" id="ARBA00022801"/>
    </source>
</evidence>
<accession>K9ZL93</accession>
<dbReference type="eggNOG" id="COG0501">
    <property type="taxonomic scope" value="Bacteria"/>
</dbReference>
<reference evidence="10" key="1">
    <citation type="journal article" date="2013" name="Proc. Natl. Acad. Sci. U.S.A.">
        <title>Improving the coverage of the cyanobacterial phylum using diversity-driven genome sequencing.</title>
        <authorList>
            <person name="Shih P.M."/>
            <person name="Wu D."/>
            <person name="Latifi A."/>
            <person name="Axen S.D."/>
            <person name="Fewer D.P."/>
            <person name="Talla E."/>
            <person name="Calteau A."/>
            <person name="Cai F."/>
            <person name="Tandeau de Marsac N."/>
            <person name="Rippka R."/>
            <person name="Herdman M."/>
            <person name="Sivonen K."/>
            <person name="Coursin T."/>
            <person name="Laurent T."/>
            <person name="Goodwin L."/>
            <person name="Nolan M."/>
            <person name="Davenport K.W."/>
            <person name="Han C.S."/>
            <person name="Rubin E.M."/>
            <person name="Eisen J.A."/>
            <person name="Woyke T."/>
            <person name="Gugger M."/>
            <person name="Kerfeld C.A."/>
        </authorList>
    </citation>
    <scope>NUCLEOTIDE SEQUENCE [LARGE SCALE GENOMIC DNA]</scope>
    <source>
        <strain evidence="10">ATCC 27899 / PCC 7122</strain>
    </source>
</reference>
<dbReference type="OrthoDB" id="9810445at2"/>
<dbReference type="Gene3D" id="3.30.2010.10">
    <property type="entry name" value="Metalloproteases ('zincins'), catalytic domain"/>
    <property type="match status" value="1"/>
</dbReference>
<keyword evidence="1 6" id="KW-0645">Protease</keyword>
<dbReference type="Pfam" id="PF01435">
    <property type="entry name" value="Peptidase_M48"/>
    <property type="match status" value="1"/>
</dbReference>
<keyword evidence="10" id="KW-1185">Reference proteome</keyword>
<feature type="region of interest" description="Disordered" evidence="7">
    <location>
        <begin position="277"/>
        <end position="301"/>
    </location>
</feature>
<dbReference type="Proteomes" id="UP000010474">
    <property type="component" value="Chromosome"/>
</dbReference>
<keyword evidence="2" id="KW-0479">Metal-binding</keyword>
<dbReference type="RefSeq" id="WP_015216577.1">
    <property type="nucleotide sequence ID" value="NC_019771.1"/>
</dbReference>
<protein>
    <submittedName>
        <fullName evidence="9">Exportin 1 domain-containing protein</fullName>
    </submittedName>
</protein>
<dbReference type="GO" id="GO:0006508">
    <property type="term" value="P:proteolysis"/>
    <property type="evidence" value="ECO:0007669"/>
    <property type="project" value="UniProtKB-KW"/>
</dbReference>
<name>K9ZL93_ANACC</name>
<proteinExistence type="inferred from homology"/>
<organism evidence="9 10">
    <name type="scientific">Anabaena cylindrica (strain ATCC 27899 / PCC 7122)</name>
    <dbReference type="NCBI Taxonomy" id="272123"/>
    <lineage>
        <taxon>Bacteria</taxon>
        <taxon>Bacillati</taxon>
        <taxon>Cyanobacteriota</taxon>
        <taxon>Cyanophyceae</taxon>
        <taxon>Nostocales</taxon>
        <taxon>Nostocaceae</taxon>
        <taxon>Anabaena</taxon>
    </lineage>
</organism>
<dbReference type="EMBL" id="CP003659">
    <property type="protein sequence ID" value="AFZ59961.1"/>
    <property type="molecule type" value="Genomic_DNA"/>
</dbReference>
<comment type="cofactor">
    <cofactor evidence="6">
        <name>Zn(2+)</name>
        <dbReference type="ChEBI" id="CHEBI:29105"/>
    </cofactor>
    <text evidence="6">Binds 1 zinc ion per subunit.</text>
</comment>
<evidence type="ECO:0000256" key="7">
    <source>
        <dbReference type="SAM" id="MobiDB-lite"/>
    </source>
</evidence>
<keyword evidence="5 6" id="KW-0482">Metalloprotease</keyword>
<dbReference type="KEGG" id="acy:Anacy_4610"/>
<comment type="similarity">
    <text evidence="6">Belongs to the peptidase M48 family.</text>
</comment>
<evidence type="ECO:0000256" key="5">
    <source>
        <dbReference type="ARBA" id="ARBA00023049"/>
    </source>
</evidence>
<keyword evidence="4 6" id="KW-0862">Zinc</keyword>
<dbReference type="InterPro" id="IPR001915">
    <property type="entry name" value="Peptidase_M48"/>
</dbReference>
<dbReference type="PATRIC" id="fig|272123.3.peg.5019"/>
<evidence type="ECO:0000259" key="8">
    <source>
        <dbReference type="Pfam" id="PF01435"/>
    </source>
</evidence>
<dbReference type="GO" id="GO:0046872">
    <property type="term" value="F:metal ion binding"/>
    <property type="evidence" value="ECO:0007669"/>
    <property type="project" value="UniProtKB-KW"/>
</dbReference>
<dbReference type="AlphaFoldDB" id="K9ZL93"/>
<sequence length="301" mass="33982">MTRKILTGLNSKTYEHPFDRQALGSLQKMPGISPILKKINEYSIDRLLRLQSLGSEIRVTNRNFPKLYQALAETCKILDVSPLPELYFFRGTGYIQTYVVGVDKPLIGVNLEAMEWLNPDELVYVLGSEVARIKSQHMIYHQMAIVMPALKNLLSSTTLGLGGLVASGIELALYNWVMMAKLTADRAGLLACQDINIATTALMKLAGLPDEYLNNDVIEDFLIQSREFAANSFDNLDQVTKILSYTEYRLSWIVMRTGELLKWVDSGDYDDLIREDANLNTPEDNNPEAEGKEGWNFMSSW</sequence>
<evidence type="ECO:0000256" key="2">
    <source>
        <dbReference type="ARBA" id="ARBA00022723"/>
    </source>
</evidence>
<dbReference type="GO" id="GO:0004222">
    <property type="term" value="F:metalloendopeptidase activity"/>
    <property type="evidence" value="ECO:0007669"/>
    <property type="project" value="InterPro"/>
</dbReference>
<evidence type="ECO:0000313" key="10">
    <source>
        <dbReference type="Proteomes" id="UP000010474"/>
    </source>
</evidence>
<dbReference type="HOGENOM" id="CLU_052979_1_1_3"/>
<dbReference type="CDD" id="cd07325">
    <property type="entry name" value="M48_Ste24p_like"/>
    <property type="match status" value="1"/>
</dbReference>
<gene>
    <name evidence="9" type="ordered locus">Anacy_4610</name>
</gene>